<evidence type="ECO:0000256" key="3">
    <source>
        <dbReference type="ARBA" id="ARBA00022527"/>
    </source>
</evidence>
<comment type="caution">
    <text evidence="21">The sequence shown here is derived from an EMBL/GenBank/DDBJ whole genome shotgun (WGS) entry which is preliminary data.</text>
</comment>
<protein>
    <recommendedName>
        <fullName evidence="2">non-specific serine/threonine protein kinase</fullName>
        <ecNumber evidence="2">2.7.11.1</ecNumber>
    </recommendedName>
</protein>
<dbReference type="PANTHER" id="PTHR27002">
    <property type="entry name" value="RECEPTOR-LIKE SERINE/THREONINE-PROTEIN KINASE SD1-8"/>
    <property type="match status" value="1"/>
</dbReference>
<evidence type="ECO:0000259" key="20">
    <source>
        <dbReference type="PROSITE" id="PS51473"/>
    </source>
</evidence>
<feature type="chain" id="PRO_5025363093" description="non-specific serine/threonine protein kinase" evidence="18">
    <location>
        <begin position="25"/>
        <end position="903"/>
    </location>
</feature>
<dbReference type="FunFam" id="3.30.430.20:FF:000007">
    <property type="entry name" value="Cysteine-rich receptor-like protein kinase 11"/>
    <property type="match status" value="2"/>
</dbReference>
<dbReference type="EMBL" id="VEPZ02001220">
    <property type="protein sequence ID" value="KAE8686245.1"/>
    <property type="molecule type" value="Genomic_DNA"/>
</dbReference>
<feature type="domain" description="Gnk2-homologous" evidence="20">
    <location>
        <begin position="133"/>
        <end position="241"/>
    </location>
</feature>
<evidence type="ECO:0000313" key="22">
    <source>
        <dbReference type="Proteomes" id="UP000436088"/>
    </source>
</evidence>
<feature type="domain" description="Gnk2-homologous" evidence="20">
    <location>
        <begin position="359"/>
        <end position="467"/>
    </location>
</feature>
<dbReference type="Pfam" id="PF07714">
    <property type="entry name" value="PK_Tyr_Ser-Thr"/>
    <property type="match status" value="1"/>
</dbReference>
<dbReference type="InterPro" id="IPR001245">
    <property type="entry name" value="Ser-Thr/Tyr_kinase_cat_dom"/>
</dbReference>
<keyword evidence="4" id="KW-0808">Transferase</keyword>
<dbReference type="GO" id="GO:0005524">
    <property type="term" value="F:ATP binding"/>
    <property type="evidence" value="ECO:0007669"/>
    <property type="project" value="UniProtKB-KW"/>
</dbReference>
<keyword evidence="8" id="KW-0547">Nucleotide-binding</keyword>
<dbReference type="Gene3D" id="3.30.430.20">
    <property type="entry name" value="Gnk2 domain, C-X8-C-X2-C motif"/>
    <property type="match status" value="4"/>
</dbReference>
<dbReference type="FunFam" id="3.30.430.20:FF:000003">
    <property type="entry name" value="Cysteine-rich RLK (RECEPTOR-like protein kinase) 10"/>
    <property type="match status" value="1"/>
</dbReference>
<dbReference type="AlphaFoldDB" id="A0A6A2Z583"/>
<comment type="subcellular location">
    <subcellularLocation>
        <location evidence="1">Membrane</location>
        <topology evidence="1">Single-pass membrane protein</topology>
    </subcellularLocation>
</comment>
<dbReference type="InterPro" id="IPR008271">
    <property type="entry name" value="Ser/Thr_kinase_AS"/>
</dbReference>
<dbReference type="GO" id="GO:0004674">
    <property type="term" value="F:protein serine/threonine kinase activity"/>
    <property type="evidence" value="ECO:0007669"/>
    <property type="project" value="UniProtKB-KW"/>
</dbReference>
<dbReference type="InterPro" id="IPR000719">
    <property type="entry name" value="Prot_kinase_dom"/>
</dbReference>
<dbReference type="InterPro" id="IPR021820">
    <property type="entry name" value="S-locus_recpt_kinase_C"/>
</dbReference>
<keyword evidence="7" id="KW-0677">Repeat</keyword>
<evidence type="ECO:0000256" key="17">
    <source>
        <dbReference type="ARBA" id="ARBA00048679"/>
    </source>
</evidence>
<evidence type="ECO:0000256" key="15">
    <source>
        <dbReference type="ARBA" id="ARBA00023180"/>
    </source>
</evidence>
<keyword evidence="11" id="KW-1133">Transmembrane helix</keyword>
<evidence type="ECO:0000256" key="1">
    <source>
        <dbReference type="ARBA" id="ARBA00004167"/>
    </source>
</evidence>
<evidence type="ECO:0000256" key="12">
    <source>
        <dbReference type="ARBA" id="ARBA00023136"/>
    </source>
</evidence>
<evidence type="ECO:0000256" key="7">
    <source>
        <dbReference type="ARBA" id="ARBA00022737"/>
    </source>
</evidence>
<keyword evidence="14" id="KW-0675">Receptor</keyword>
<comment type="catalytic activity">
    <reaction evidence="16">
        <text>L-threonyl-[protein] + ATP = O-phospho-L-threonyl-[protein] + ADP + H(+)</text>
        <dbReference type="Rhea" id="RHEA:46608"/>
        <dbReference type="Rhea" id="RHEA-COMP:11060"/>
        <dbReference type="Rhea" id="RHEA-COMP:11605"/>
        <dbReference type="ChEBI" id="CHEBI:15378"/>
        <dbReference type="ChEBI" id="CHEBI:30013"/>
        <dbReference type="ChEBI" id="CHEBI:30616"/>
        <dbReference type="ChEBI" id="CHEBI:61977"/>
        <dbReference type="ChEBI" id="CHEBI:456216"/>
        <dbReference type="EC" id="2.7.11.1"/>
    </reaction>
</comment>
<dbReference type="PANTHER" id="PTHR27002:SF814">
    <property type="entry name" value="CYSTEINE-RICH RECEPTOR-LIKE PROTEIN KINASE 10"/>
    <property type="match status" value="1"/>
</dbReference>
<feature type="signal peptide" evidence="18">
    <location>
        <begin position="1"/>
        <end position="24"/>
    </location>
</feature>
<dbReference type="FunFam" id="3.30.200.20:FF:000195">
    <property type="entry name" value="G-type lectin S-receptor-like serine/threonine-protein kinase"/>
    <property type="match status" value="1"/>
</dbReference>
<keyword evidence="3" id="KW-0723">Serine/threonine-protein kinase</keyword>
<dbReference type="SUPFAM" id="SSF56112">
    <property type="entry name" value="Protein kinase-like (PK-like)"/>
    <property type="match status" value="1"/>
</dbReference>
<dbReference type="PROSITE" id="PS00108">
    <property type="entry name" value="PROTEIN_KINASE_ST"/>
    <property type="match status" value="1"/>
</dbReference>
<dbReference type="Pfam" id="PF11883">
    <property type="entry name" value="DUF3403"/>
    <property type="match status" value="1"/>
</dbReference>
<evidence type="ECO:0000256" key="16">
    <source>
        <dbReference type="ARBA" id="ARBA00047899"/>
    </source>
</evidence>
<dbReference type="InterPro" id="IPR002902">
    <property type="entry name" value="GNK2"/>
</dbReference>
<keyword evidence="10" id="KW-0067">ATP-binding</keyword>
<evidence type="ECO:0000256" key="6">
    <source>
        <dbReference type="ARBA" id="ARBA00022729"/>
    </source>
</evidence>
<gene>
    <name evidence="21" type="ORF">F3Y22_tig00111070pilonHSYRG00027</name>
</gene>
<evidence type="ECO:0000256" key="8">
    <source>
        <dbReference type="ARBA" id="ARBA00022741"/>
    </source>
</evidence>
<dbReference type="SMART" id="SM00220">
    <property type="entry name" value="S_TKc"/>
    <property type="match status" value="1"/>
</dbReference>
<dbReference type="PROSITE" id="PS51473">
    <property type="entry name" value="GNK2"/>
    <property type="match status" value="4"/>
</dbReference>
<accession>A0A6A2Z583</accession>
<dbReference type="FunFam" id="1.10.510.10:FF:000060">
    <property type="entry name" value="G-type lectin S-receptor-like serine/threonine-protein kinase"/>
    <property type="match status" value="1"/>
</dbReference>
<dbReference type="InterPro" id="IPR011009">
    <property type="entry name" value="Kinase-like_dom_sf"/>
</dbReference>
<evidence type="ECO:0000256" key="18">
    <source>
        <dbReference type="SAM" id="SignalP"/>
    </source>
</evidence>
<dbReference type="InterPro" id="IPR038408">
    <property type="entry name" value="GNK2_sf"/>
</dbReference>
<keyword evidence="13" id="KW-1015">Disulfide bond</keyword>
<dbReference type="CDD" id="cd14066">
    <property type="entry name" value="STKc_IRAK"/>
    <property type="match status" value="1"/>
</dbReference>
<comment type="catalytic activity">
    <reaction evidence="17">
        <text>L-seryl-[protein] + ATP = O-phospho-L-seryl-[protein] + ADP + H(+)</text>
        <dbReference type="Rhea" id="RHEA:17989"/>
        <dbReference type="Rhea" id="RHEA-COMP:9863"/>
        <dbReference type="Rhea" id="RHEA-COMP:11604"/>
        <dbReference type="ChEBI" id="CHEBI:15378"/>
        <dbReference type="ChEBI" id="CHEBI:29999"/>
        <dbReference type="ChEBI" id="CHEBI:30616"/>
        <dbReference type="ChEBI" id="CHEBI:83421"/>
        <dbReference type="ChEBI" id="CHEBI:456216"/>
        <dbReference type="EC" id="2.7.11.1"/>
    </reaction>
</comment>
<evidence type="ECO:0000256" key="2">
    <source>
        <dbReference type="ARBA" id="ARBA00012513"/>
    </source>
</evidence>
<evidence type="ECO:0000256" key="10">
    <source>
        <dbReference type="ARBA" id="ARBA00022840"/>
    </source>
</evidence>
<keyword evidence="9" id="KW-0418">Kinase</keyword>
<dbReference type="Proteomes" id="UP000436088">
    <property type="component" value="Unassembled WGS sequence"/>
</dbReference>
<evidence type="ECO:0000256" key="4">
    <source>
        <dbReference type="ARBA" id="ARBA00022679"/>
    </source>
</evidence>
<proteinExistence type="predicted"/>
<dbReference type="Pfam" id="PF01657">
    <property type="entry name" value="Stress-antifung"/>
    <property type="match status" value="4"/>
</dbReference>
<reference evidence="21" key="1">
    <citation type="submission" date="2019-09" db="EMBL/GenBank/DDBJ databases">
        <title>Draft genome information of white flower Hibiscus syriacus.</title>
        <authorList>
            <person name="Kim Y.-M."/>
        </authorList>
    </citation>
    <scope>NUCLEOTIDE SEQUENCE [LARGE SCALE GENOMIC DNA]</scope>
    <source>
        <strain evidence="21">YM2019G1</strain>
    </source>
</reference>
<keyword evidence="6 18" id="KW-0732">Signal</keyword>
<keyword evidence="22" id="KW-1185">Reference proteome</keyword>
<feature type="domain" description="Gnk2-homologous" evidence="20">
    <location>
        <begin position="22"/>
        <end position="127"/>
    </location>
</feature>
<evidence type="ECO:0000256" key="14">
    <source>
        <dbReference type="ARBA" id="ARBA00023170"/>
    </source>
</evidence>
<dbReference type="GO" id="GO:0005886">
    <property type="term" value="C:plasma membrane"/>
    <property type="evidence" value="ECO:0007669"/>
    <property type="project" value="TreeGrafter"/>
</dbReference>
<evidence type="ECO:0000256" key="11">
    <source>
        <dbReference type="ARBA" id="ARBA00022989"/>
    </source>
</evidence>
<keyword evidence="5" id="KW-0812">Transmembrane</keyword>
<name>A0A6A2Z583_HIBSY</name>
<dbReference type="PROSITE" id="PS50011">
    <property type="entry name" value="PROTEIN_KINASE_DOM"/>
    <property type="match status" value="1"/>
</dbReference>
<dbReference type="CDD" id="cd23509">
    <property type="entry name" value="Gnk2-like"/>
    <property type="match status" value="4"/>
</dbReference>
<evidence type="ECO:0000256" key="5">
    <source>
        <dbReference type="ARBA" id="ARBA00022692"/>
    </source>
</evidence>
<evidence type="ECO:0000313" key="21">
    <source>
        <dbReference type="EMBL" id="KAE8686245.1"/>
    </source>
</evidence>
<sequence>MAVKLEALSSFLSYLLIGISLVEANLRCYDTGNFTVNSTYVKNRDLILSSLLPNVSAKGGFLTESVGQNSSKVYALGMCRGDSTPDGCYTCLNSSIHDLIASCPNQKEALSWGGDPPCIARYADRPFFGILELEPTDAGYNTGNIPSNLTEFDTVWERLMDSVARKASSGSSALKYATGEAYFDEFLKIYALMQCTPDLSDKDCDSCLRQSVAYYESCCHGKQGGYVQKPNCWFRWDLYPFYVPDTSTTAPKCYDDTGNFTTNSTYGKNRDSILDSLPLKVSANGGFFNPTIGQNSDKVYALGMCVGGNSSDLCYRCLSFTINNLIDSCPNQKEALSWGGDILCFVRYANRSFYGKLELEPVMESPDSSVITSNLTEFDMVWDSLMERLMTKASTRSSSLKYATEEAEFTVDQKIYALMQCTSDLSKWDCKACLMASVADYGRCCHGQQGGYIQRPNCIFRWDRYPFYVTNASSNTASLTPPTAPGSPSVVTKDEQKKSIWLPLGASLSAALGLALFSACAFFIWRRRNIQEDKEDSGEVQLLDMMVGSAPHDNLSEKFNLDDVGRSQEFPSMQLHILQAATNSFSDENKLGQGGFGPVYKGILADGKEIAVKRLSKTSSQGLLEFKNEVMLIARLQHRNLVRLLGCCLEKNEKLLVYEFMPNKSLDLFLFNSSLAAQLTWQKRLNIIRGTARGIMYLHEDSRLRIIHRDLKASNVLLDHEMNPKISDFGMAKIFGGDQNEANTNRVVGTYGYMAPEYAMEGHFSVKSDVFSFGVLLLEIITGKRNNGFHLSEHGESLLIFAWKLWSKGEAMELIEEHVLESSVPTEVLKCIQIGLLCVQADPVDRPTMTTVVAMLGNDTITLPLPAEPAFYVRRIVAEPIQPNSSDKICSVNEVTISNMSPR</sequence>
<dbReference type="Gene3D" id="3.30.200.20">
    <property type="entry name" value="Phosphorylase Kinase, domain 1"/>
    <property type="match status" value="1"/>
</dbReference>
<dbReference type="EC" id="2.7.11.1" evidence="2"/>
<evidence type="ECO:0000256" key="9">
    <source>
        <dbReference type="ARBA" id="ARBA00022777"/>
    </source>
</evidence>
<dbReference type="Gene3D" id="1.10.510.10">
    <property type="entry name" value="Transferase(Phosphotransferase) domain 1"/>
    <property type="match status" value="1"/>
</dbReference>
<feature type="domain" description="Gnk2-homologous" evidence="20">
    <location>
        <begin position="248"/>
        <end position="353"/>
    </location>
</feature>
<evidence type="ECO:0000256" key="13">
    <source>
        <dbReference type="ARBA" id="ARBA00023157"/>
    </source>
</evidence>
<organism evidence="21 22">
    <name type="scientific">Hibiscus syriacus</name>
    <name type="common">Rose of Sharon</name>
    <dbReference type="NCBI Taxonomy" id="106335"/>
    <lineage>
        <taxon>Eukaryota</taxon>
        <taxon>Viridiplantae</taxon>
        <taxon>Streptophyta</taxon>
        <taxon>Embryophyta</taxon>
        <taxon>Tracheophyta</taxon>
        <taxon>Spermatophyta</taxon>
        <taxon>Magnoliopsida</taxon>
        <taxon>eudicotyledons</taxon>
        <taxon>Gunneridae</taxon>
        <taxon>Pentapetalae</taxon>
        <taxon>rosids</taxon>
        <taxon>malvids</taxon>
        <taxon>Malvales</taxon>
        <taxon>Malvaceae</taxon>
        <taxon>Malvoideae</taxon>
        <taxon>Hibiscus</taxon>
    </lineage>
</organism>
<feature type="domain" description="Protein kinase" evidence="19">
    <location>
        <begin position="585"/>
        <end position="861"/>
    </location>
</feature>
<keyword evidence="12" id="KW-0472">Membrane</keyword>
<keyword evidence="15" id="KW-0325">Glycoprotein</keyword>
<evidence type="ECO:0000259" key="19">
    <source>
        <dbReference type="PROSITE" id="PS50011"/>
    </source>
</evidence>